<name>A0A2A2KAU3_9BILA</name>
<reference evidence="2 3" key="1">
    <citation type="journal article" date="2017" name="Curr. Biol.">
        <title>Genome architecture and evolution of a unichromosomal asexual nematode.</title>
        <authorList>
            <person name="Fradin H."/>
            <person name="Zegar C."/>
            <person name="Gutwein M."/>
            <person name="Lucas J."/>
            <person name="Kovtun M."/>
            <person name="Corcoran D."/>
            <person name="Baugh L.R."/>
            <person name="Kiontke K."/>
            <person name="Gunsalus K."/>
            <person name="Fitch D.H."/>
            <person name="Piano F."/>
        </authorList>
    </citation>
    <scope>NUCLEOTIDE SEQUENCE [LARGE SCALE GENOMIC DNA]</scope>
    <source>
        <strain evidence="2">PF1309</strain>
    </source>
</reference>
<evidence type="ECO:0000313" key="2">
    <source>
        <dbReference type="EMBL" id="PAV70993.1"/>
    </source>
</evidence>
<evidence type="ECO:0000313" key="3">
    <source>
        <dbReference type="Proteomes" id="UP000218231"/>
    </source>
</evidence>
<feature type="compositionally biased region" description="Polar residues" evidence="1">
    <location>
        <begin position="107"/>
        <end position="117"/>
    </location>
</feature>
<feature type="region of interest" description="Disordered" evidence="1">
    <location>
        <begin position="85"/>
        <end position="117"/>
    </location>
</feature>
<organism evidence="2 3">
    <name type="scientific">Diploscapter pachys</name>
    <dbReference type="NCBI Taxonomy" id="2018661"/>
    <lineage>
        <taxon>Eukaryota</taxon>
        <taxon>Metazoa</taxon>
        <taxon>Ecdysozoa</taxon>
        <taxon>Nematoda</taxon>
        <taxon>Chromadorea</taxon>
        <taxon>Rhabditida</taxon>
        <taxon>Rhabditina</taxon>
        <taxon>Rhabditomorpha</taxon>
        <taxon>Rhabditoidea</taxon>
        <taxon>Rhabditidae</taxon>
        <taxon>Diploscapter</taxon>
    </lineage>
</organism>
<keyword evidence="3" id="KW-1185">Reference proteome</keyword>
<sequence>MRLFAQDRGQVLIHLLPPIGSAGKERAVLAFEAQQAVHLALFGAENVESASNGSYNRSSSTITPAIPSGRDRRRAIPANTCSRVAKSPYAPSQSSAAITGAMRANRPGNSGSASNTL</sequence>
<proteinExistence type="predicted"/>
<evidence type="ECO:0000256" key="1">
    <source>
        <dbReference type="SAM" id="MobiDB-lite"/>
    </source>
</evidence>
<protein>
    <submittedName>
        <fullName evidence="2">Uncharacterized protein</fullName>
    </submittedName>
</protein>
<accession>A0A2A2KAU3</accession>
<feature type="region of interest" description="Disordered" evidence="1">
    <location>
        <begin position="50"/>
        <end position="73"/>
    </location>
</feature>
<dbReference type="EMBL" id="LIAE01009145">
    <property type="protein sequence ID" value="PAV70993.1"/>
    <property type="molecule type" value="Genomic_DNA"/>
</dbReference>
<comment type="caution">
    <text evidence="2">The sequence shown here is derived from an EMBL/GenBank/DDBJ whole genome shotgun (WGS) entry which is preliminary data.</text>
</comment>
<dbReference type="Proteomes" id="UP000218231">
    <property type="component" value="Unassembled WGS sequence"/>
</dbReference>
<feature type="compositionally biased region" description="Low complexity" evidence="1">
    <location>
        <begin position="50"/>
        <end position="60"/>
    </location>
</feature>
<gene>
    <name evidence="2" type="ORF">WR25_06417</name>
</gene>
<dbReference type="AlphaFoldDB" id="A0A2A2KAU3"/>